<evidence type="ECO:0000313" key="3">
    <source>
        <dbReference type="EMBL" id="OIJ13739.1"/>
    </source>
</evidence>
<evidence type="ECO:0000313" key="4">
    <source>
        <dbReference type="Proteomes" id="UP000179524"/>
    </source>
</evidence>
<organism evidence="3 4">
    <name type="scientific">Anaerobacillus alkalilacustris</name>
    <dbReference type="NCBI Taxonomy" id="393763"/>
    <lineage>
        <taxon>Bacteria</taxon>
        <taxon>Bacillati</taxon>
        <taxon>Bacillota</taxon>
        <taxon>Bacilli</taxon>
        <taxon>Bacillales</taxon>
        <taxon>Bacillaceae</taxon>
        <taxon>Anaerobacillus</taxon>
    </lineage>
</organism>
<proteinExistence type="predicted"/>
<feature type="transmembrane region" description="Helical" evidence="1">
    <location>
        <begin position="107"/>
        <end position="140"/>
    </location>
</feature>
<evidence type="ECO:0000256" key="1">
    <source>
        <dbReference type="SAM" id="Phobius"/>
    </source>
</evidence>
<accession>A0A1S2LMI8</accession>
<dbReference type="Proteomes" id="UP000179524">
    <property type="component" value="Unassembled WGS sequence"/>
</dbReference>
<keyword evidence="1" id="KW-0812">Transmembrane</keyword>
<keyword evidence="1" id="KW-0472">Membrane</keyword>
<dbReference type="PANTHER" id="PTHR30590:SF2">
    <property type="entry name" value="INNER MEMBRANE PROTEIN"/>
    <property type="match status" value="1"/>
</dbReference>
<reference evidence="3 4" key="1">
    <citation type="submission" date="2016-10" db="EMBL/GenBank/DDBJ databases">
        <title>Draft genome sequences of four alkaliphilic bacteria belonging to the Anaerobacillus genus.</title>
        <authorList>
            <person name="Bassil N.M."/>
            <person name="Lloyd J.R."/>
        </authorList>
    </citation>
    <scope>NUCLEOTIDE SEQUENCE [LARGE SCALE GENOMIC DNA]</scope>
    <source>
        <strain evidence="3 4">DSM 18345</strain>
    </source>
</reference>
<feature type="transmembrane region" description="Helical" evidence="1">
    <location>
        <begin position="294"/>
        <end position="314"/>
    </location>
</feature>
<comment type="caution">
    <text evidence="3">The sequence shown here is derived from an EMBL/GenBank/DDBJ whole genome shotgun (WGS) entry which is preliminary data.</text>
</comment>
<feature type="transmembrane region" description="Helical" evidence="1">
    <location>
        <begin position="362"/>
        <end position="382"/>
    </location>
</feature>
<sequence length="409" mass="47413">MRLSDLIKPTEQNERIVPLDIIRGFALLGILVVNMQFFNTPKLFVAGTEISLFNGIASQIAHYFILIFATGKFFTIFSFLFGLGFFIFMNRVEQKGFLVAPLYRRRLFFLLVIGFIHAIIIWSGDILLPYALAGFFLLLFKDKSKEVIKKWAITLYVIVNFIIGIFAYLSTLVLAVFNNTGQFSNQHEELVERAVFVYQNGSFLEILSFRLAEEVPLILLNLLVTVPFVLSVFLFGLYVGKKGILTNITGHLLWIKKVWNRSFLYSFILTMFYLVLEFQYIIIPFYLHDAIIEVLGFAIGLIMCFFYMTSIVILCSKEKKMKILMFLAPVGQMALTNYLLQTFICLVIFIGFGLYGKVTPEIGIIIAFIVFVSQVFFSHYWLKNHKFGPMEWLWRIYTYKTYFNSSEKL</sequence>
<dbReference type="PANTHER" id="PTHR30590">
    <property type="entry name" value="INNER MEMBRANE PROTEIN"/>
    <property type="match status" value="1"/>
</dbReference>
<name>A0A1S2LMI8_9BACI</name>
<evidence type="ECO:0000259" key="2">
    <source>
        <dbReference type="Pfam" id="PF04235"/>
    </source>
</evidence>
<protein>
    <recommendedName>
        <fullName evidence="2">DUF418 domain-containing protein</fullName>
    </recommendedName>
</protein>
<keyword evidence="1" id="KW-1133">Transmembrane helix</keyword>
<feature type="transmembrane region" description="Helical" evidence="1">
    <location>
        <begin position="21"/>
        <end position="38"/>
    </location>
</feature>
<dbReference type="Pfam" id="PF04235">
    <property type="entry name" value="DUF418"/>
    <property type="match status" value="1"/>
</dbReference>
<feature type="transmembrane region" description="Helical" evidence="1">
    <location>
        <begin position="73"/>
        <end position="92"/>
    </location>
</feature>
<dbReference type="InterPro" id="IPR007349">
    <property type="entry name" value="DUF418"/>
</dbReference>
<gene>
    <name evidence="3" type="ORF">BKP37_09555</name>
</gene>
<keyword evidence="4" id="KW-1185">Reference proteome</keyword>
<feature type="transmembrane region" description="Helical" evidence="1">
    <location>
        <begin position="263"/>
        <end position="282"/>
    </location>
</feature>
<dbReference type="EMBL" id="MLQR01000026">
    <property type="protein sequence ID" value="OIJ13739.1"/>
    <property type="molecule type" value="Genomic_DNA"/>
</dbReference>
<dbReference type="AlphaFoldDB" id="A0A1S2LMI8"/>
<feature type="transmembrane region" description="Helical" evidence="1">
    <location>
        <begin position="152"/>
        <end position="177"/>
    </location>
</feature>
<feature type="transmembrane region" description="Helical" evidence="1">
    <location>
        <begin position="335"/>
        <end position="356"/>
    </location>
</feature>
<dbReference type="OrthoDB" id="9807744at2"/>
<dbReference type="InterPro" id="IPR052529">
    <property type="entry name" value="Bact_Transport_Assoc"/>
</dbReference>
<feature type="transmembrane region" description="Helical" evidence="1">
    <location>
        <begin position="217"/>
        <end position="239"/>
    </location>
</feature>
<feature type="domain" description="DUF418" evidence="2">
    <location>
        <begin position="240"/>
        <end position="400"/>
    </location>
</feature>